<dbReference type="EMBL" id="UINC01002075">
    <property type="protein sequence ID" value="SUZ92628.1"/>
    <property type="molecule type" value="Genomic_DNA"/>
</dbReference>
<feature type="non-terminal residue" evidence="1">
    <location>
        <position position="1"/>
    </location>
</feature>
<accession>A0A381RNU3</accession>
<evidence type="ECO:0000313" key="1">
    <source>
        <dbReference type="EMBL" id="SUZ92628.1"/>
    </source>
</evidence>
<dbReference type="AlphaFoldDB" id="A0A381RNU3"/>
<name>A0A381RNU3_9ZZZZ</name>
<dbReference type="Pfam" id="PF07386">
    <property type="entry name" value="DUF1499"/>
    <property type="match status" value="1"/>
</dbReference>
<evidence type="ECO:0008006" key="2">
    <source>
        <dbReference type="Google" id="ProtNLM"/>
    </source>
</evidence>
<protein>
    <recommendedName>
        <fullName evidence="2">DUF1499 domain-containing protein</fullName>
    </recommendedName>
</protein>
<gene>
    <name evidence="1" type="ORF">METZ01_LOCUS45482</name>
</gene>
<dbReference type="InterPro" id="IPR010865">
    <property type="entry name" value="DUF1499"/>
</dbReference>
<reference evidence="1" key="1">
    <citation type="submission" date="2018-05" db="EMBL/GenBank/DDBJ databases">
        <authorList>
            <person name="Lanie J.A."/>
            <person name="Ng W.-L."/>
            <person name="Kazmierczak K.M."/>
            <person name="Andrzejewski T.M."/>
            <person name="Davidsen T.M."/>
            <person name="Wayne K.J."/>
            <person name="Tettelin H."/>
            <person name="Glass J.I."/>
            <person name="Rusch D."/>
            <person name="Podicherti R."/>
            <person name="Tsui H.-C.T."/>
            <person name="Winkler M.E."/>
        </authorList>
    </citation>
    <scope>NUCLEOTIDE SEQUENCE</scope>
</reference>
<organism evidence="1">
    <name type="scientific">marine metagenome</name>
    <dbReference type="NCBI Taxonomy" id="408172"/>
    <lineage>
        <taxon>unclassified sequences</taxon>
        <taxon>metagenomes</taxon>
        <taxon>ecological metagenomes</taxon>
    </lineage>
</organism>
<sequence length="146" mass="15981">VASIQVVAPDILIEPSAFPTSCPDNSKNCTMIGPNPHRGDGLTELRFDSSLGVVLGEVESWVDSEPRTEIIGEWPEQTHAVFRTLLWRFPDDFVVNGHCDDGGAVLHVYSKSRLGVGDLGVNDDRVKRFVDHMSSVEMATLDCVEG</sequence>
<proteinExistence type="predicted"/>